<dbReference type="RefSeq" id="WP_123255602.1">
    <property type="nucleotide sequence ID" value="NZ_RBED01000103.1"/>
</dbReference>
<evidence type="ECO:0000256" key="1">
    <source>
        <dbReference type="SAM" id="SignalP"/>
    </source>
</evidence>
<gene>
    <name evidence="3" type="ORF">D7003_11585</name>
</gene>
<keyword evidence="4" id="KW-1185">Reference proteome</keyword>
<keyword evidence="1" id="KW-0732">Signal</keyword>
<proteinExistence type="predicted"/>
<dbReference type="Gene3D" id="3.20.20.80">
    <property type="entry name" value="Glycosidases"/>
    <property type="match status" value="1"/>
</dbReference>
<dbReference type="EMBL" id="RBED01000103">
    <property type="protein sequence ID" value="RNL53912.1"/>
    <property type="molecule type" value="Genomic_DNA"/>
</dbReference>
<name>A0A3N0BXB0_9MICC</name>
<dbReference type="Proteomes" id="UP000273807">
    <property type="component" value="Unassembled WGS sequence"/>
</dbReference>
<dbReference type="SUPFAM" id="SSF51445">
    <property type="entry name" value="(Trans)glycosidases"/>
    <property type="match status" value="1"/>
</dbReference>
<dbReference type="InterPro" id="IPR024655">
    <property type="entry name" value="Asl1_glyco_hydro_catalytic"/>
</dbReference>
<dbReference type="Pfam" id="PF11790">
    <property type="entry name" value="Glyco_hydro_cc"/>
    <property type="match status" value="1"/>
</dbReference>
<comment type="caution">
    <text evidence="3">The sequence shown here is derived from an EMBL/GenBank/DDBJ whole genome shotgun (WGS) entry which is preliminary data.</text>
</comment>
<dbReference type="GO" id="GO:0071966">
    <property type="term" value="P:fungal-type cell wall polysaccharide metabolic process"/>
    <property type="evidence" value="ECO:0007669"/>
    <property type="project" value="TreeGrafter"/>
</dbReference>
<protein>
    <recommendedName>
        <fullName evidence="2">Asl1-like glycosyl hydrolase catalytic domain-containing protein</fullName>
    </recommendedName>
</protein>
<feature type="signal peptide" evidence="1">
    <location>
        <begin position="1"/>
        <end position="30"/>
    </location>
</feature>
<evidence type="ECO:0000313" key="3">
    <source>
        <dbReference type="EMBL" id="RNL53912.1"/>
    </source>
</evidence>
<dbReference type="InterPro" id="IPR017853">
    <property type="entry name" value="GH"/>
</dbReference>
<dbReference type="OrthoDB" id="8611574at2"/>
<dbReference type="PANTHER" id="PTHR34154:SF3">
    <property type="entry name" value="ALKALI-SENSITIVE LINKAGE PROTEIN 1"/>
    <property type="match status" value="1"/>
</dbReference>
<evidence type="ECO:0000313" key="4">
    <source>
        <dbReference type="Proteomes" id="UP000273807"/>
    </source>
</evidence>
<sequence>MERRKFLTIPLAAMAAPGALLAANAVPAQAALLHPGMAMSPTVLPVVKALKGVGHAGTDALALRQIKSLNLSWYYSWGSKYTVTTTPGFVPMIRSAKSLDQGAIKYATSQLPLTNSKNLLGFNEPDVRSQANMTVDQAISLWPKLQATGLRLGSPATANPSSQWLQEFMSKAKNRGLRVDFVTMHCYAWPNAEDFLNKVTALHERYGKPVWVTEYAVADWRATSTRPSRYSRTQTNDFMRATVAGMRQMPFVERFAWKTRPISDPVMGRSALYNTDGTLTSTGRLYASL</sequence>
<dbReference type="AlphaFoldDB" id="A0A3N0BXB0"/>
<evidence type="ECO:0000259" key="2">
    <source>
        <dbReference type="Pfam" id="PF11790"/>
    </source>
</evidence>
<accession>A0A3N0BXB0</accession>
<feature type="domain" description="Asl1-like glycosyl hydrolase catalytic" evidence="2">
    <location>
        <begin position="62"/>
        <end position="286"/>
    </location>
</feature>
<dbReference type="InterPro" id="IPR053183">
    <property type="entry name" value="ASL1"/>
</dbReference>
<organism evidence="3 4">
    <name type="scientific">Arthrobacter oryzae</name>
    <dbReference type="NCBI Taxonomy" id="409290"/>
    <lineage>
        <taxon>Bacteria</taxon>
        <taxon>Bacillati</taxon>
        <taxon>Actinomycetota</taxon>
        <taxon>Actinomycetes</taxon>
        <taxon>Micrococcales</taxon>
        <taxon>Micrococcaceae</taxon>
        <taxon>Arthrobacter</taxon>
    </lineage>
</organism>
<reference evidence="3 4" key="1">
    <citation type="submission" date="2018-10" db="EMBL/GenBank/DDBJ databases">
        <title>Genome sequencing of Arthrobacter oryzae TNB02.</title>
        <authorList>
            <person name="Cho Y.-J."/>
            <person name="Cho A."/>
            <person name="Kim O.-S."/>
        </authorList>
    </citation>
    <scope>NUCLEOTIDE SEQUENCE [LARGE SCALE GENOMIC DNA]</scope>
    <source>
        <strain evidence="3 4">TNB02</strain>
    </source>
</reference>
<feature type="chain" id="PRO_5018187515" description="Asl1-like glycosyl hydrolase catalytic domain-containing protein" evidence="1">
    <location>
        <begin position="31"/>
        <end position="289"/>
    </location>
</feature>
<dbReference type="PANTHER" id="PTHR34154">
    <property type="entry name" value="ALKALI-SENSITIVE LINKAGE PROTEIN 1"/>
    <property type="match status" value="1"/>
</dbReference>